<evidence type="ECO:0000313" key="3">
    <source>
        <dbReference type="Proteomes" id="UP001219518"/>
    </source>
</evidence>
<dbReference type="InterPro" id="IPR001849">
    <property type="entry name" value="PH_domain"/>
</dbReference>
<comment type="caution">
    <text evidence="2">The sequence shown here is derived from an EMBL/GenBank/DDBJ whole genome shotgun (WGS) entry which is preliminary data.</text>
</comment>
<dbReference type="AlphaFoldDB" id="A0AAE1HFS5"/>
<keyword evidence="3" id="KW-1185">Reference proteome</keyword>
<name>A0AAE1HFS5_9NEOP</name>
<dbReference type="Gene3D" id="2.30.29.30">
    <property type="entry name" value="Pleckstrin-homology domain (PH domain)/Phosphotyrosine-binding domain (PTB)"/>
    <property type="match status" value="1"/>
</dbReference>
<reference evidence="2" key="1">
    <citation type="submission" date="2021-07" db="EMBL/GenBank/DDBJ databases">
        <authorList>
            <person name="Catto M.A."/>
            <person name="Jacobson A."/>
            <person name="Kennedy G."/>
            <person name="Labadie P."/>
            <person name="Hunt B.G."/>
            <person name="Srinivasan R."/>
        </authorList>
    </citation>
    <scope>NUCLEOTIDE SEQUENCE</scope>
    <source>
        <strain evidence="2">PL_HMW_Pooled</strain>
        <tissue evidence="2">Head</tissue>
    </source>
</reference>
<dbReference type="SUPFAM" id="SSF50729">
    <property type="entry name" value="PH domain-like"/>
    <property type="match status" value="1"/>
</dbReference>
<proteinExistence type="predicted"/>
<sequence>MLSPKMQRSVRVNDAQLVMLSDRAQVDNSLSGYLHKRAGDSGKWQQRWFILYQEKSFFRTVELAIL</sequence>
<protein>
    <submittedName>
        <fullName evidence="2">Ras-specific guanine nucleotide-releasing factor 1</fullName>
    </submittedName>
</protein>
<evidence type="ECO:0000313" key="2">
    <source>
        <dbReference type="EMBL" id="KAK3920514.1"/>
    </source>
</evidence>
<reference evidence="2" key="2">
    <citation type="journal article" date="2023" name="BMC Genomics">
        <title>Pest status, molecular evolution, and epigenetic factors derived from the genome assembly of Frankliniella fusca, a thysanopteran phytovirus vector.</title>
        <authorList>
            <person name="Catto M.A."/>
            <person name="Labadie P.E."/>
            <person name="Jacobson A.L."/>
            <person name="Kennedy G.G."/>
            <person name="Srinivasan R."/>
            <person name="Hunt B.G."/>
        </authorList>
    </citation>
    <scope>NUCLEOTIDE SEQUENCE</scope>
    <source>
        <strain evidence="2">PL_HMW_Pooled</strain>
    </source>
</reference>
<dbReference type="PROSITE" id="PS50003">
    <property type="entry name" value="PH_DOMAIN"/>
    <property type="match status" value="1"/>
</dbReference>
<dbReference type="InterPro" id="IPR011993">
    <property type="entry name" value="PH-like_dom_sf"/>
</dbReference>
<organism evidence="2 3">
    <name type="scientific">Frankliniella fusca</name>
    <dbReference type="NCBI Taxonomy" id="407009"/>
    <lineage>
        <taxon>Eukaryota</taxon>
        <taxon>Metazoa</taxon>
        <taxon>Ecdysozoa</taxon>
        <taxon>Arthropoda</taxon>
        <taxon>Hexapoda</taxon>
        <taxon>Insecta</taxon>
        <taxon>Pterygota</taxon>
        <taxon>Neoptera</taxon>
        <taxon>Paraneoptera</taxon>
        <taxon>Thysanoptera</taxon>
        <taxon>Terebrantia</taxon>
        <taxon>Thripoidea</taxon>
        <taxon>Thripidae</taxon>
        <taxon>Frankliniella</taxon>
    </lineage>
</organism>
<gene>
    <name evidence="2" type="ORF">KUF71_009785</name>
</gene>
<accession>A0AAE1HFS5</accession>
<feature type="domain" description="PH" evidence="1">
    <location>
        <begin position="27"/>
        <end position="66"/>
    </location>
</feature>
<dbReference type="EMBL" id="JAHWGI010001006">
    <property type="protein sequence ID" value="KAK3920514.1"/>
    <property type="molecule type" value="Genomic_DNA"/>
</dbReference>
<dbReference type="Proteomes" id="UP001219518">
    <property type="component" value="Unassembled WGS sequence"/>
</dbReference>
<evidence type="ECO:0000259" key="1">
    <source>
        <dbReference type="PROSITE" id="PS50003"/>
    </source>
</evidence>